<evidence type="ECO:0000256" key="5">
    <source>
        <dbReference type="SAM" id="SignalP"/>
    </source>
</evidence>
<dbReference type="InterPro" id="IPR050541">
    <property type="entry name" value="LRR_TM_domain-containing"/>
</dbReference>
<gene>
    <name evidence="8" type="primary">LOC115211810</name>
</gene>
<keyword evidence="4" id="KW-1133">Transmembrane helix</keyword>
<organism evidence="7 8">
    <name type="scientific">Octopus sinensis</name>
    <name type="common">East Asian common octopus</name>
    <dbReference type="NCBI Taxonomy" id="2607531"/>
    <lineage>
        <taxon>Eukaryota</taxon>
        <taxon>Metazoa</taxon>
        <taxon>Spiralia</taxon>
        <taxon>Lophotrochozoa</taxon>
        <taxon>Mollusca</taxon>
        <taxon>Cephalopoda</taxon>
        <taxon>Coleoidea</taxon>
        <taxon>Octopodiformes</taxon>
        <taxon>Octopoda</taxon>
        <taxon>Incirrata</taxon>
        <taxon>Octopodidae</taxon>
        <taxon>Octopus</taxon>
    </lineage>
</organism>
<dbReference type="SMART" id="SM00013">
    <property type="entry name" value="LRRNT"/>
    <property type="match status" value="1"/>
</dbReference>
<keyword evidence="3" id="KW-0677">Repeat</keyword>
<dbReference type="SMART" id="SM00365">
    <property type="entry name" value="LRR_SD22"/>
    <property type="match status" value="4"/>
</dbReference>
<dbReference type="AlphaFoldDB" id="A0A6P7SEG4"/>
<evidence type="ECO:0000256" key="2">
    <source>
        <dbReference type="ARBA" id="ARBA00022729"/>
    </source>
</evidence>
<keyword evidence="1" id="KW-0433">Leucine-rich repeat</keyword>
<dbReference type="InterPro" id="IPR032675">
    <property type="entry name" value="LRR_dom_sf"/>
</dbReference>
<evidence type="ECO:0000313" key="7">
    <source>
        <dbReference type="Proteomes" id="UP000515154"/>
    </source>
</evidence>
<dbReference type="Proteomes" id="UP000515154">
    <property type="component" value="Linkage group LG5"/>
</dbReference>
<keyword evidence="4 8" id="KW-0812">Transmembrane</keyword>
<evidence type="ECO:0000313" key="8">
    <source>
        <dbReference type="RefSeq" id="XP_029636376.1"/>
    </source>
</evidence>
<dbReference type="GO" id="GO:0005886">
    <property type="term" value="C:plasma membrane"/>
    <property type="evidence" value="ECO:0007669"/>
    <property type="project" value="TreeGrafter"/>
</dbReference>
<dbReference type="Gene3D" id="3.80.10.10">
    <property type="entry name" value="Ribonuclease Inhibitor"/>
    <property type="match status" value="2"/>
</dbReference>
<dbReference type="SMART" id="SM00369">
    <property type="entry name" value="LRR_TYP"/>
    <property type="match status" value="9"/>
</dbReference>
<feature type="signal peptide" evidence="5">
    <location>
        <begin position="1"/>
        <end position="20"/>
    </location>
</feature>
<dbReference type="PROSITE" id="PS51450">
    <property type="entry name" value="LRR"/>
    <property type="match status" value="7"/>
</dbReference>
<name>A0A6P7SEG4_9MOLL</name>
<protein>
    <submittedName>
        <fullName evidence="8">Leucine-rich repeat transmembrane neuronal protein 4</fullName>
    </submittedName>
</protein>
<feature type="transmembrane region" description="Helical" evidence="4">
    <location>
        <begin position="469"/>
        <end position="491"/>
    </location>
</feature>
<dbReference type="SMART" id="SM00364">
    <property type="entry name" value="LRR_BAC"/>
    <property type="match status" value="3"/>
</dbReference>
<dbReference type="SUPFAM" id="SSF52058">
    <property type="entry name" value="L domain-like"/>
    <property type="match status" value="1"/>
</dbReference>
<dbReference type="PANTHER" id="PTHR24369">
    <property type="entry name" value="ANTIGEN BSP, PUTATIVE-RELATED"/>
    <property type="match status" value="1"/>
</dbReference>
<evidence type="ECO:0000259" key="6">
    <source>
        <dbReference type="SMART" id="SM00013"/>
    </source>
</evidence>
<dbReference type="PANTHER" id="PTHR24369:SF210">
    <property type="entry name" value="CHAOPTIN-RELATED"/>
    <property type="match status" value="1"/>
</dbReference>
<feature type="domain" description="LRRNT" evidence="6">
    <location>
        <begin position="20"/>
        <end position="52"/>
    </location>
</feature>
<proteinExistence type="predicted"/>
<keyword evidence="2 5" id="KW-0732">Signal</keyword>
<dbReference type="RefSeq" id="XP_029636376.1">
    <property type="nucleotide sequence ID" value="XM_029780516.2"/>
</dbReference>
<accession>A0A6P7SEG4</accession>
<feature type="chain" id="PRO_5027665200" evidence="5">
    <location>
        <begin position="21"/>
        <end position="590"/>
    </location>
</feature>
<dbReference type="InterPro" id="IPR001611">
    <property type="entry name" value="Leu-rich_rpt"/>
</dbReference>
<evidence type="ECO:0000256" key="3">
    <source>
        <dbReference type="ARBA" id="ARBA00022737"/>
    </source>
</evidence>
<keyword evidence="7" id="KW-1185">Reference proteome</keyword>
<evidence type="ECO:0000256" key="4">
    <source>
        <dbReference type="SAM" id="Phobius"/>
    </source>
</evidence>
<dbReference type="FunFam" id="3.80.10.10:FF:001164">
    <property type="entry name" value="GH01279p"/>
    <property type="match status" value="1"/>
</dbReference>
<keyword evidence="4" id="KW-0472">Membrane</keyword>
<dbReference type="KEGG" id="osn:115211810"/>
<dbReference type="Pfam" id="PF00560">
    <property type="entry name" value="LRR_1"/>
    <property type="match status" value="1"/>
</dbReference>
<dbReference type="Pfam" id="PF13855">
    <property type="entry name" value="LRR_8"/>
    <property type="match status" value="2"/>
</dbReference>
<dbReference type="PROSITE" id="PS51257">
    <property type="entry name" value="PROKAR_LIPOPROTEIN"/>
    <property type="match status" value="1"/>
</dbReference>
<evidence type="ECO:0000256" key="1">
    <source>
        <dbReference type="ARBA" id="ARBA00022614"/>
    </source>
</evidence>
<dbReference type="InterPro" id="IPR000372">
    <property type="entry name" value="LRRNT"/>
</dbReference>
<sequence length="590" mass="67239">MIKSLSYYLFFIVFLTYTNGCPTSCSCSGTVVVCQSGSLQNTVAKVPKSTQQLTLQGSKMRGDLKQSFSRTESFSQLNNLTVTKYYISQLSETTFQGMVNLQYLSLTHNDITNVDNKAFEGLSNLIHLDLSHNLIANIDDIFYTLHKLEFLDLSWNQVYSLPSGIFKSQGKLNTLILDGNNMQNIYSYSFQWLRSLLHLSLSNCQLFSIATDLFTITRNLISLDLSSNGLTKPLMLNILRSLPNLRTLSLYNNTIYKLEENQFSGINLDTLNLSRNNLRQIFDETFKYFNTKHLDLSLNSIDHLDSGSLHPMAPQLEYLSLSGNPLQKLPVNAFTELYRLRELNLSDCSINSLNQFEGPRSLQKLDLSANNLKNIPESTLRIFSNLKWIKVDRNSWVCDCHIRGFRNWLQNPTYSRTLQCSNQYQSDGCDFLQCEIPLGLHERRIKQLTDEEISKCDVELKNKPDSNTVLIIAISCSIFAVVVFMALIVLWKCVCKKNGPNWLCNRSAEDSSHLEKSEKRRAFQDLDIGSLNESDRSFNVRNYFNSMVQNPSSLTQETPPYSQKDFNSNLGSQTSLYSVVSYAYGRESAV</sequence>
<dbReference type="InterPro" id="IPR003591">
    <property type="entry name" value="Leu-rich_rpt_typical-subtyp"/>
</dbReference>
<reference evidence="8" key="1">
    <citation type="submission" date="2025-08" db="UniProtKB">
        <authorList>
            <consortium name="RefSeq"/>
        </authorList>
    </citation>
    <scope>IDENTIFICATION</scope>
</reference>